<name>A0AAJ7RA94_CEPCN</name>
<keyword evidence="11" id="KW-0732">Signal</keyword>
<evidence type="ECO:0000256" key="6">
    <source>
        <dbReference type="ARBA" id="ARBA00023125"/>
    </source>
</evidence>
<evidence type="ECO:0000259" key="12">
    <source>
        <dbReference type="PROSITE" id="PS50114"/>
    </source>
</evidence>
<evidence type="ECO:0000256" key="5">
    <source>
        <dbReference type="ARBA" id="ARBA00023015"/>
    </source>
</evidence>
<evidence type="ECO:0000256" key="7">
    <source>
        <dbReference type="ARBA" id="ARBA00023163"/>
    </source>
</evidence>
<dbReference type="CDD" id="cd00202">
    <property type="entry name" value="ZnF_GATA"/>
    <property type="match status" value="2"/>
</dbReference>
<keyword evidence="5" id="KW-0805">Transcription regulation</keyword>
<feature type="region of interest" description="Disordered" evidence="10">
    <location>
        <begin position="72"/>
        <end position="98"/>
    </location>
</feature>
<keyword evidence="13" id="KW-1185">Reference proteome</keyword>
<keyword evidence="3 9" id="KW-0863">Zinc-finger</keyword>
<dbReference type="GO" id="GO:0045165">
    <property type="term" value="P:cell fate commitment"/>
    <property type="evidence" value="ECO:0007669"/>
    <property type="project" value="TreeGrafter"/>
</dbReference>
<sequence length="759" mass="82190">MSIRRSVTIFLLFFFLIPSCRSLSKIKKCRLEKILHALYTFFYRSSTFYDLTPSTDTMKETLVKQEIKVEWDSHPPENNSPQVPQTAEEQACGSPQSVITTRRHVRTITTAGQITESLAEPEPESPEPSPVAANIQQVIQQQQHVVHEQEQHYVQISHGGSPREQQRAADQQHVVYSNGQDRQVETSEAAEATITLPAKEPPRYETLAPERAEVERVYVYAEDPEVRRDSHPINIQVQDHRRPQQTQPHQRFSPHENNHTPRFRGSPTGHADEYEASPMVSQAGTVQLSSPAPPYSPPVDGIRATQQQLVAAGYSDGGGGSVKYDAEAAAAAETIKGSSTYTTLETVALPPSQPVQYTQYISAADTFQQTATSYSYTKSGDLYLTYPTSSQPGSRGSEVDSPGSVYIKSDPTLTSSSLLGGGRPGSIHYEQPASPGSQVTLYGSGTTMYQCVKPTGDQYWPTGAQSPPPSLDYVQGYSGVTAISASDAANLQLYSGGTYSITGGGNGPPSPWATLPPSGGDEGFEGPIITNELKECVNCAANMTPLWRRDGTGHYLCNACGLYSKMNGVNRPPMRCAKPKQSVAPTGGRRTGVQCANCRTSNTTLWRRNNNGEPVCNACGLYFKLHNVNRPLSMKKDGIQTRKRKPKNHSVMSGGSLAGPSGMHKTEIKSSLLVDPKLQLNMFTSGGGNGSGDEHYLHVGTLATAQLAHAHSPLALPSAAVLNRQTTLTVPPLEPMNSRSGTDPTSVITSTTAARTDRS</sequence>
<feature type="domain" description="GATA-type" evidence="12">
    <location>
        <begin position="530"/>
        <end position="572"/>
    </location>
</feature>
<dbReference type="GO" id="GO:0008270">
    <property type="term" value="F:zinc ion binding"/>
    <property type="evidence" value="ECO:0007669"/>
    <property type="project" value="UniProtKB-KW"/>
</dbReference>
<reference evidence="14" key="1">
    <citation type="submission" date="2025-08" db="UniProtKB">
        <authorList>
            <consortium name="RefSeq"/>
        </authorList>
    </citation>
    <scope>IDENTIFICATION</scope>
</reference>
<dbReference type="GeneID" id="107263968"/>
<feature type="compositionally biased region" description="Polar residues" evidence="10">
    <location>
        <begin position="737"/>
        <end position="759"/>
    </location>
</feature>
<dbReference type="GO" id="GO:0000122">
    <property type="term" value="P:negative regulation of transcription by RNA polymerase II"/>
    <property type="evidence" value="ECO:0007669"/>
    <property type="project" value="TreeGrafter"/>
</dbReference>
<keyword evidence="7" id="KW-0804">Transcription</keyword>
<keyword evidence="4" id="KW-0862">Zinc</keyword>
<feature type="region of interest" description="Disordered" evidence="10">
    <location>
        <begin position="178"/>
        <end position="204"/>
    </location>
</feature>
<protein>
    <submittedName>
        <fullName evidence="14">Box A-binding factor isoform X7</fullName>
    </submittedName>
</protein>
<dbReference type="PRINTS" id="PR00619">
    <property type="entry name" value="GATAZNFINGER"/>
</dbReference>
<keyword evidence="6" id="KW-0238">DNA-binding</keyword>
<dbReference type="PROSITE" id="PS50114">
    <property type="entry name" value="GATA_ZN_FINGER_2"/>
    <property type="match status" value="2"/>
</dbReference>
<dbReference type="PANTHER" id="PTHR10071">
    <property type="entry name" value="TRANSCRIPTION FACTOR GATA FAMILY MEMBER"/>
    <property type="match status" value="1"/>
</dbReference>
<feature type="domain" description="GATA-type" evidence="12">
    <location>
        <begin position="589"/>
        <end position="642"/>
    </location>
</feature>
<dbReference type="PANTHER" id="PTHR10071:SF281">
    <property type="entry name" value="BOX A-BINDING FACTOR-RELATED"/>
    <property type="match status" value="1"/>
</dbReference>
<evidence type="ECO:0000256" key="2">
    <source>
        <dbReference type="ARBA" id="ARBA00022723"/>
    </source>
</evidence>
<feature type="region of interest" description="Disordered" evidence="10">
    <location>
        <begin position="112"/>
        <end position="131"/>
    </location>
</feature>
<dbReference type="GO" id="GO:0005634">
    <property type="term" value="C:nucleus"/>
    <property type="evidence" value="ECO:0007669"/>
    <property type="project" value="UniProtKB-SubCell"/>
</dbReference>
<evidence type="ECO:0000256" key="9">
    <source>
        <dbReference type="PROSITE-ProRule" id="PRU00094"/>
    </source>
</evidence>
<gene>
    <name evidence="14" type="primary">LOC107263968</name>
</gene>
<dbReference type="SMART" id="SM00401">
    <property type="entry name" value="ZnF_GATA"/>
    <property type="match status" value="2"/>
</dbReference>
<dbReference type="PROSITE" id="PS00344">
    <property type="entry name" value="GATA_ZN_FINGER_1"/>
    <property type="match status" value="2"/>
</dbReference>
<evidence type="ECO:0000256" key="3">
    <source>
        <dbReference type="ARBA" id="ARBA00022771"/>
    </source>
</evidence>
<feature type="compositionally biased region" description="Polar residues" evidence="10">
    <location>
        <begin position="76"/>
        <end position="97"/>
    </location>
</feature>
<keyword evidence="8" id="KW-0539">Nucleus</keyword>
<feature type="signal peptide" evidence="11">
    <location>
        <begin position="1"/>
        <end position="22"/>
    </location>
</feature>
<dbReference type="GO" id="GO:0000981">
    <property type="term" value="F:DNA-binding transcription factor activity, RNA polymerase II-specific"/>
    <property type="evidence" value="ECO:0007669"/>
    <property type="project" value="TreeGrafter"/>
</dbReference>
<feature type="region of interest" description="Disordered" evidence="10">
    <location>
        <begin position="223"/>
        <end position="301"/>
    </location>
</feature>
<dbReference type="Pfam" id="PF00320">
    <property type="entry name" value="GATA"/>
    <property type="match status" value="2"/>
</dbReference>
<organism evidence="13 14">
    <name type="scientific">Cephus cinctus</name>
    <name type="common">Wheat stem sawfly</name>
    <dbReference type="NCBI Taxonomy" id="211228"/>
    <lineage>
        <taxon>Eukaryota</taxon>
        <taxon>Metazoa</taxon>
        <taxon>Ecdysozoa</taxon>
        <taxon>Arthropoda</taxon>
        <taxon>Hexapoda</taxon>
        <taxon>Insecta</taxon>
        <taxon>Pterygota</taxon>
        <taxon>Neoptera</taxon>
        <taxon>Endopterygota</taxon>
        <taxon>Hymenoptera</taxon>
        <taxon>Cephoidea</taxon>
        <taxon>Cephidae</taxon>
        <taxon>Cephus</taxon>
    </lineage>
</organism>
<evidence type="ECO:0000313" key="14">
    <source>
        <dbReference type="RefSeq" id="XP_024937240.1"/>
    </source>
</evidence>
<dbReference type="RefSeq" id="XP_024937240.1">
    <property type="nucleotide sequence ID" value="XM_025081472.1"/>
</dbReference>
<comment type="subcellular location">
    <subcellularLocation>
        <location evidence="1">Nucleus</location>
    </subcellularLocation>
</comment>
<dbReference type="GO" id="GO:0000978">
    <property type="term" value="F:RNA polymerase II cis-regulatory region sequence-specific DNA binding"/>
    <property type="evidence" value="ECO:0007669"/>
    <property type="project" value="TreeGrafter"/>
</dbReference>
<dbReference type="InterPro" id="IPR013088">
    <property type="entry name" value="Znf_NHR/GATA"/>
</dbReference>
<evidence type="ECO:0000256" key="8">
    <source>
        <dbReference type="ARBA" id="ARBA00023242"/>
    </source>
</evidence>
<feature type="chain" id="PRO_5042541875" evidence="11">
    <location>
        <begin position="23"/>
        <end position="759"/>
    </location>
</feature>
<evidence type="ECO:0000256" key="10">
    <source>
        <dbReference type="SAM" id="MobiDB-lite"/>
    </source>
</evidence>
<proteinExistence type="predicted"/>
<dbReference type="GO" id="GO:0045944">
    <property type="term" value="P:positive regulation of transcription by RNA polymerase II"/>
    <property type="evidence" value="ECO:0007669"/>
    <property type="project" value="TreeGrafter"/>
</dbReference>
<evidence type="ECO:0000256" key="11">
    <source>
        <dbReference type="SAM" id="SignalP"/>
    </source>
</evidence>
<dbReference type="InterPro" id="IPR039355">
    <property type="entry name" value="Transcription_factor_GATA"/>
</dbReference>
<dbReference type="SUPFAM" id="SSF57716">
    <property type="entry name" value="Glucocorticoid receptor-like (DNA-binding domain)"/>
    <property type="match status" value="2"/>
</dbReference>
<dbReference type="FunFam" id="3.30.50.10:FF:000032">
    <property type="entry name" value="Transcription factor GATA-3"/>
    <property type="match status" value="1"/>
</dbReference>
<dbReference type="InterPro" id="IPR000679">
    <property type="entry name" value="Znf_GATA"/>
</dbReference>
<feature type="region of interest" description="Disordered" evidence="10">
    <location>
        <begin position="638"/>
        <end position="663"/>
    </location>
</feature>
<evidence type="ECO:0000313" key="13">
    <source>
        <dbReference type="Proteomes" id="UP000694920"/>
    </source>
</evidence>
<dbReference type="Proteomes" id="UP000694920">
    <property type="component" value="Unplaced"/>
</dbReference>
<keyword evidence="2" id="KW-0479">Metal-binding</keyword>
<evidence type="ECO:0000256" key="1">
    <source>
        <dbReference type="ARBA" id="ARBA00004123"/>
    </source>
</evidence>
<dbReference type="AlphaFoldDB" id="A0AAJ7RA94"/>
<dbReference type="Gene3D" id="3.30.50.10">
    <property type="entry name" value="Erythroid Transcription Factor GATA-1, subunit A"/>
    <property type="match status" value="2"/>
</dbReference>
<evidence type="ECO:0000256" key="4">
    <source>
        <dbReference type="ARBA" id="ARBA00022833"/>
    </source>
</evidence>
<feature type="region of interest" description="Disordered" evidence="10">
    <location>
        <begin position="730"/>
        <end position="759"/>
    </location>
</feature>
<feature type="compositionally biased region" description="Polar residues" evidence="10">
    <location>
        <begin position="279"/>
        <end position="290"/>
    </location>
</feature>
<accession>A0AAJ7RA94</accession>